<evidence type="ECO:0000256" key="11">
    <source>
        <dbReference type="ARBA" id="ARBA00082544"/>
    </source>
</evidence>
<dbReference type="FunFam" id="3.40.50.720:FF:000131">
    <property type="entry name" value="Short-chain dehydrogenase/reductase 3"/>
    <property type="match status" value="1"/>
</dbReference>
<evidence type="ECO:0000256" key="12">
    <source>
        <dbReference type="RuleBase" id="RU000363"/>
    </source>
</evidence>
<evidence type="ECO:0000256" key="6">
    <source>
        <dbReference type="ARBA" id="ARBA00023002"/>
    </source>
</evidence>
<proteinExistence type="inferred from homology"/>
<feature type="non-terminal residue" evidence="13">
    <location>
        <position position="269"/>
    </location>
</feature>
<dbReference type="Gene3D" id="3.40.50.720">
    <property type="entry name" value="NAD(P)-binding Rossmann-like Domain"/>
    <property type="match status" value="1"/>
</dbReference>
<dbReference type="PANTHER" id="PTHR24322:SF736">
    <property type="entry name" value="RETINOL DEHYDROGENASE 10"/>
    <property type="match status" value="1"/>
</dbReference>
<keyword evidence="6" id="KW-0560">Oxidoreductase</keyword>
<dbReference type="AlphaFoldDB" id="A0A9P9DYF6"/>
<dbReference type="EMBL" id="JAGMUV010000019">
    <property type="protein sequence ID" value="KAH7127476.1"/>
    <property type="molecule type" value="Genomic_DNA"/>
</dbReference>
<evidence type="ECO:0000313" key="14">
    <source>
        <dbReference type="Proteomes" id="UP000738349"/>
    </source>
</evidence>
<accession>A0A9P9DYF6</accession>
<gene>
    <name evidence="13" type="ORF">EDB81DRAFT_600489</name>
</gene>
<name>A0A9P9DYF6_9HYPO</name>
<evidence type="ECO:0000256" key="8">
    <source>
        <dbReference type="ARBA" id="ARBA00023136"/>
    </source>
</evidence>
<dbReference type="InterPro" id="IPR002347">
    <property type="entry name" value="SDR_fam"/>
</dbReference>
<evidence type="ECO:0000256" key="4">
    <source>
        <dbReference type="ARBA" id="ARBA00022857"/>
    </source>
</evidence>
<dbReference type="SUPFAM" id="SSF51735">
    <property type="entry name" value="NAD(P)-binding Rossmann-fold domains"/>
    <property type="match status" value="1"/>
</dbReference>
<dbReference type="GO" id="GO:0016020">
    <property type="term" value="C:membrane"/>
    <property type="evidence" value="ECO:0007669"/>
    <property type="project" value="UniProtKB-SubCell"/>
</dbReference>
<dbReference type="Proteomes" id="UP000738349">
    <property type="component" value="Unassembled WGS sequence"/>
</dbReference>
<keyword evidence="5" id="KW-1133">Transmembrane helix</keyword>
<dbReference type="PRINTS" id="PR00081">
    <property type="entry name" value="GDHRDH"/>
</dbReference>
<evidence type="ECO:0000256" key="3">
    <source>
        <dbReference type="ARBA" id="ARBA00022692"/>
    </source>
</evidence>
<dbReference type="PANTHER" id="PTHR24322">
    <property type="entry name" value="PKSB"/>
    <property type="match status" value="1"/>
</dbReference>
<comment type="caution">
    <text evidence="13">The sequence shown here is derived from an EMBL/GenBank/DDBJ whole genome shotgun (WGS) entry which is preliminary data.</text>
</comment>
<keyword evidence="4" id="KW-0521">NADP</keyword>
<dbReference type="PRINTS" id="PR00080">
    <property type="entry name" value="SDRFAMILY"/>
</dbReference>
<evidence type="ECO:0000256" key="2">
    <source>
        <dbReference type="ARBA" id="ARBA00006484"/>
    </source>
</evidence>
<evidence type="ECO:0000256" key="5">
    <source>
        <dbReference type="ARBA" id="ARBA00022989"/>
    </source>
</evidence>
<keyword evidence="14" id="KW-1185">Reference proteome</keyword>
<evidence type="ECO:0000256" key="9">
    <source>
        <dbReference type="ARBA" id="ARBA00059620"/>
    </source>
</evidence>
<sequence length="269" mass="29755">GFLYTLNKTLAWAKQRHSANSSRWDWSKEIVLVTGGSSGIGELVVRKLAEQEIKVVSVDLHPPTTSFPPNVSFFELDVTVPEDIHRVAKTIRRDVGEPTVLVNNAGVASLKTILDETVQDIRRTFDVNIVAHFFLIREFLPWMIDQNHGHIITIASMASFVTVASNVDYCCSKAAALAFHEGLVQELKHKYNASKVNASVVHPMWIRTPMFESVLKKGGFTDTLLEPNSVADAIVAQVVGGRSGQLFLPGYYSIGSILRGLPTWVQEVI</sequence>
<feature type="non-terminal residue" evidence="13">
    <location>
        <position position="1"/>
    </location>
</feature>
<dbReference type="Pfam" id="PF00106">
    <property type="entry name" value="adh_short"/>
    <property type="match status" value="1"/>
</dbReference>
<comment type="similarity">
    <text evidence="2 12">Belongs to the short-chain dehydrogenases/reductases (SDR) family.</text>
</comment>
<comment type="subcellular location">
    <subcellularLocation>
        <location evidence="1">Membrane</location>
        <topology evidence="1">Multi-pass membrane protein</topology>
    </subcellularLocation>
</comment>
<reference evidence="13" key="1">
    <citation type="journal article" date="2021" name="Nat. Commun.">
        <title>Genetic determinants of endophytism in the Arabidopsis root mycobiome.</title>
        <authorList>
            <person name="Mesny F."/>
            <person name="Miyauchi S."/>
            <person name="Thiergart T."/>
            <person name="Pickel B."/>
            <person name="Atanasova L."/>
            <person name="Karlsson M."/>
            <person name="Huettel B."/>
            <person name="Barry K.W."/>
            <person name="Haridas S."/>
            <person name="Chen C."/>
            <person name="Bauer D."/>
            <person name="Andreopoulos W."/>
            <person name="Pangilinan J."/>
            <person name="LaButti K."/>
            <person name="Riley R."/>
            <person name="Lipzen A."/>
            <person name="Clum A."/>
            <person name="Drula E."/>
            <person name="Henrissat B."/>
            <person name="Kohler A."/>
            <person name="Grigoriev I.V."/>
            <person name="Martin F.M."/>
            <person name="Hacquard S."/>
        </authorList>
    </citation>
    <scope>NUCLEOTIDE SEQUENCE</scope>
    <source>
        <strain evidence="13">MPI-CAGE-AT-0147</strain>
    </source>
</reference>
<keyword evidence="8" id="KW-0472">Membrane</keyword>
<protein>
    <recommendedName>
        <fullName evidence="10">Short-chain dehydrogenase/reductase 3</fullName>
    </recommendedName>
    <alternativeName>
        <fullName evidence="11">Retinal short-chain dehydrogenase/reductase 1</fullName>
    </alternativeName>
</protein>
<keyword evidence="7" id="KW-0443">Lipid metabolism</keyword>
<dbReference type="OrthoDB" id="10253736at2759"/>
<dbReference type="InterPro" id="IPR036291">
    <property type="entry name" value="NAD(P)-bd_dom_sf"/>
</dbReference>
<organism evidence="13 14">
    <name type="scientific">Dactylonectria macrodidyma</name>
    <dbReference type="NCBI Taxonomy" id="307937"/>
    <lineage>
        <taxon>Eukaryota</taxon>
        <taxon>Fungi</taxon>
        <taxon>Dikarya</taxon>
        <taxon>Ascomycota</taxon>
        <taxon>Pezizomycotina</taxon>
        <taxon>Sordariomycetes</taxon>
        <taxon>Hypocreomycetidae</taxon>
        <taxon>Hypocreales</taxon>
        <taxon>Nectriaceae</taxon>
        <taxon>Dactylonectria</taxon>
    </lineage>
</organism>
<dbReference type="GO" id="GO:0052650">
    <property type="term" value="F:all-trans-retinol dehydrogenase (NADP+) activity"/>
    <property type="evidence" value="ECO:0007669"/>
    <property type="project" value="UniProtKB-ARBA"/>
</dbReference>
<evidence type="ECO:0000256" key="7">
    <source>
        <dbReference type="ARBA" id="ARBA00023098"/>
    </source>
</evidence>
<evidence type="ECO:0000256" key="1">
    <source>
        <dbReference type="ARBA" id="ARBA00004141"/>
    </source>
</evidence>
<dbReference type="CDD" id="cd05339">
    <property type="entry name" value="17beta-HSDXI-like_SDR_c"/>
    <property type="match status" value="1"/>
</dbReference>
<evidence type="ECO:0000256" key="10">
    <source>
        <dbReference type="ARBA" id="ARBA00068717"/>
    </source>
</evidence>
<evidence type="ECO:0000313" key="13">
    <source>
        <dbReference type="EMBL" id="KAH7127476.1"/>
    </source>
</evidence>
<keyword evidence="3" id="KW-0812">Transmembrane</keyword>
<comment type="function">
    <text evidence="9">Catalyzes the reduction of all-trans-retinal to all-trans-retinol in the presence of NADPH.</text>
</comment>